<organism evidence="1 2">
    <name type="scientific">Castanea mollissima</name>
    <name type="common">Chinese chestnut</name>
    <dbReference type="NCBI Taxonomy" id="60419"/>
    <lineage>
        <taxon>Eukaryota</taxon>
        <taxon>Viridiplantae</taxon>
        <taxon>Streptophyta</taxon>
        <taxon>Embryophyta</taxon>
        <taxon>Tracheophyta</taxon>
        <taxon>Spermatophyta</taxon>
        <taxon>Magnoliopsida</taxon>
        <taxon>eudicotyledons</taxon>
        <taxon>Gunneridae</taxon>
        <taxon>Pentapetalae</taxon>
        <taxon>rosids</taxon>
        <taxon>fabids</taxon>
        <taxon>Fagales</taxon>
        <taxon>Fagaceae</taxon>
        <taxon>Castanea</taxon>
    </lineage>
</organism>
<keyword evidence="2" id="KW-1185">Reference proteome</keyword>
<name>A0A8J4R890_9ROSI</name>
<evidence type="ECO:0000313" key="1">
    <source>
        <dbReference type="EMBL" id="KAF3959146.1"/>
    </source>
</evidence>
<dbReference type="EMBL" id="JRKL02002393">
    <property type="protein sequence ID" value="KAF3959146.1"/>
    <property type="molecule type" value="Genomic_DNA"/>
</dbReference>
<comment type="caution">
    <text evidence="1">The sequence shown here is derived from an EMBL/GenBank/DDBJ whole genome shotgun (WGS) entry which is preliminary data.</text>
</comment>
<protein>
    <submittedName>
        <fullName evidence="1">Uncharacterized protein</fullName>
    </submittedName>
</protein>
<evidence type="ECO:0000313" key="2">
    <source>
        <dbReference type="Proteomes" id="UP000737018"/>
    </source>
</evidence>
<proteinExistence type="predicted"/>
<gene>
    <name evidence="1" type="ORF">CMV_016016</name>
</gene>
<sequence>MMNKWDKKLGVSLDQYGYGGQVKNRDKSAGTTSIPLKWKPPPPHHFKMNMTLSELWDCYYRQQWSSYSGLQRSASSLSDKLRMAAYLSLKALNFNQDIRIVDLVDGY</sequence>
<dbReference type="OrthoDB" id="10318732at2759"/>
<dbReference type="Proteomes" id="UP000737018">
    <property type="component" value="Unassembled WGS sequence"/>
</dbReference>
<accession>A0A8J4R890</accession>
<reference evidence="1" key="1">
    <citation type="submission" date="2020-03" db="EMBL/GenBank/DDBJ databases">
        <title>Castanea mollissima Vanexum genome sequencing.</title>
        <authorList>
            <person name="Staton M."/>
        </authorList>
    </citation>
    <scope>NUCLEOTIDE SEQUENCE</scope>
    <source>
        <tissue evidence="1">Leaf</tissue>
    </source>
</reference>
<dbReference type="AlphaFoldDB" id="A0A8J4R890"/>